<comment type="caution">
    <text evidence="2">The sequence shown here is derived from an EMBL/GenBank/DDBJ whole genome shotgun (WGS) entry which is preliminary data.</text>
</comment>
<protein>
    <submittedName>
        <fullName evidence="2">Uncharacterized protein</fullName>
    </submittedName>
</protein>
<name>A0AAV8Z3B6_9CUCU</name>
<evidence type="ECO:0000256" key="1">
    <source>
        <dbReference type="SAM" id="SignalP"/>
    </source>
</evidence>
<organism evidence="2 3">
    <name type="scientific">Aromia moschata</name>
    <dbReference type="NCBI Taxonomy" id="1265417"/>
    <lineage>
        <taxon>Eukaryota</taxon>
        <taxon>Metazoa</taxon>
        <taxon>Ecdysozoa</taxon>
        <taxon>Arthropoda</taxon>
        <taxon>Hexapoda</taxon>
        <taxon>Insecta</taxon>
        <taxon>Pterygota</taxon>
        <taxon>Neoptera</taxon>
        <taxon>Endopterygota</taxon>
        <taxon>Coleoptera</taxon>
        <taxon>Polyphaga</taxon>
        <taxon>Cucujiformia</taxon>
        <taxon>Chrysomeloidea</taxon>
        <taxon>Cerambycidae</taxon>
        <taxon>Cerambycinae</taxon>
        <taxon>Callichromatini</taxon>
        <taxon>Aromia</taxon>
    </lineage>
</organism>
<feature type="signal peptide" evidence="1">
    <location>
        <begin position="1"/>
        <end position="19"/>
    </location>
</feature>
<dbReference type="InterPro" id="IPR036574">
    <property type="entry name" value="Scorpion_toxin-like_sf"/>
</dbReference>
<proteinExistence type="predicted"/>
<dbReference type="Gene3D" id="3.30.30.10">
    <property type="entry name" value="Knottin, scorpion toxin-like"/>
    <property type="match status" value="1"/>
</dbReference>
<dbReference type="SUPFAM" id="SSF57095">
    <property type="entry name" value="Scorpion toxin-like"/>
    <property type="match status" value="1"/>
</dbReference>
<reference evidence="2" key="1">
    <citation type="journal article" date="2023" name="Insect Mol. Biol.">
        <title>Genome sequencing provides insights into the evolution of gene families encoding plant cell wall-degrading enzymes in longhorned beetles.</title>
        <authorList>
            <person name="Shin N.R."/>
            <person name="Okamura Y."/>
            <person name="Kirsch R."/>
            <person name="Pauchet Y."/>
        </authorList>
    </citation>
    <scope>NUCLEOTIDE SEQUENCE</scope>
    <source>
        <strain evidence="2">AMC_N1</strain>
    </source>
</reference>
<accession>A0AAV8Z3B6</accession>
<evidence type="ECO:0000313" key="3">
    <source>
        <dbReference type="Proteomes" id="UP001162162"/>
    </source>
</evidence>
<dbReference type="Proteomes" id="UP001162162">
    <property type="component" value="Unassembled WGS sequence"/>
</dbReference>
<feature type="chain" id="PRO_5043361820" evidence="1">
    <location>
        <begin position="20"/>
        <end position="95"/>
    </location>
</feature>
<keyword evidence="3" id="KW-1185">Reference proteome</keyword>
<evidence type="ECO:0000313" key="2">
    <source>
        <dbReference type="EMBL" id="KAJ8957572.1"/>
    </source>
</evidence>
<dbReference type="AlphaFoldDB" id="A0AAV8Z3B6"/>
<gene>
    <name evidence="2" type="ORF">NQ318_020612</name>
</gene>
<dbReference type="EMBL" id="JAPWTK010000022">
    <property type="protein sequence ID" value="KAJ8957572.1"/>
    <property type="molecule type" value="Genomic_DNA"/>
</dbReference>
<keyword evidence="1" id="KW-0732">Signal</keyword>
<dbReference type="GO" id="GO:0051707">
    <property type="term" value="P:response to other organism"/>
    <property type="evidence" value="ECO:0007669"/>
    <property type="project" value="UniProtKB-ARBA"/>
</dbReference>
<sequence length="95" mass="10439">MKFVAFFLTLIVVLSSAYTAVLIERIDDRQIDRNEIVEQEPKVSTLLWGGAKTVESCDANSCNSACQSRGWDGGVCYAGSCWCYKGSHGRRVGNV</sequence>